<evidence type="ECO:0008006" key="4">
    <source>
        <dbReference type="Google" id="ProtNLM"/>
    </source>
</evidence>
<keyword evidence="1" id="KW-0732">Signal</keyword>
<accession>A0A432D138</accession>
<comment type="caution">
    <text evidence="2">The sequence shown here is derived from an EMBL/GenBank/DDBJ whole genome shotgun (WGS) entry which is preliminary data.</text>
</comment>
<dbReference type="OrthoDB" id="6397565at2"/>
<proteinExistence type="predicted"/>
<sequence>MKKQITLLLSLLSLTACGSLAIMDKSEAIKAQPEMLIKTDGDLWGLGGDGQFTLGATYQGKYSRDASSSTWFNTISTKDGEMAAEVTNKESGKTWLLSCNGGGTSFKFNMLQIGGNAPYTCAISLEGESAGTFVLERDAKMIDFGTEDKEMGSIVMGEQRFDVETVHTGSGLMMPLEKALGYRFTLNGQEVAAVQTNGVLTVQWLPEMTPQQRDVLAVGAIASALSWRPEE</sequence>
<dbReference type="RefSeq" id="WP_126572371.1">
    <property type="nucleotide sequence ID" value="NZ_RXZH01000001.1"/>
</dbReference>
<feature type="signal peptide" evidence="1">
    <location>
        <begin position="1"/>
        <end position="21"/>
    </location>
</feature>
<dbReference type="Proteomes" id="UP000268973">
    <property type="component" value="Unassembled WGS sequence"/>
</dbReference>
<feature type="chain" id="PRO_5019506863" description="Lipoprotein" evidence="1">
    <location>
        <begin position="22"/>
        <end position="231"/>
    </location>
</feature>
<reference evidence="2 3" key="1">
    <citation type="submission" date="2018-12" db="EMBL/GenBank/DDBJ databases">
        <title>Vibrio sp. isolated from China Sea.</title>
        <authorList>
            <person name="Li Y."/>
        </authorList>
    </citation>
    <scope>NUCLEOTIDE SEQUENCE [LARGE SCALE GENOMIC DNA]</scope>
    <source>
        <strain evidence="2 3">BEI207</strain>
    </source>
</reference>
<evidence type="ECO:0000313" key="3">
    <source>
        <dbReference type="Proteomes" id="UP000268973"/>
    </source>
</evidence>
<dbReference type="PROSITE" id="PS51257">
    <property type="entry name" value="PROKAR_LIPOPROTEIN"/>
    <property type="match status" value="1"/>
</dbReference>
<keyword evidence="3" id="KW-1185">Reference proteome</keyword>
<dbReference type="EMBL" id="RXZH01000001">
    <property type="protein sequence ID" value="RTZ17619.1"/>
    <property type="molecule type" value="Genomic_DNA"/>
</dbReference>
<evidence type="ECO:0000256" key="1">
    <source>
        <dbReference type="SAM" id="SignalP"/>
    </source>
</evidence>
<evidence type="ECO:0000313" key="2">
    <source>
        <dbReference type="EMBL" id="RTZ17619.1"/>
    </source>
</evidence>
<name>A0A432D138_9VIBR</name>
<protein>
    <recommendedName>
        <fullName evidence="4">Lipoprotein</fullName>
    </recommendedName>
</protein>
<dbReference type="AlphaFoldDB" id="A0A432D138"/>
<organism evidence="2 3">
    <name type="scientific">Vibrio aquaticus</name>
    <dbReference type="NCBI Taxonomy" id="2496559"/>
    <lineage>
        <taxon>Bacteria</taxon>
        <taxon>Pseudomonadati</taxon>
        <taxon>Pseudomonadota</taxon>
        <taxon>Gammaproteobacteria</taxon>
        <taxon>Vibrionales</taxon>
        <taxon>Vibrionaceae</taxon>
        <taxon>Vibrio</taxon>
    </lineage>
</organism>
<gene>
    <name evidence="2" type="ORF">EJ063_02195</name>
</gene>